<dbReference type="CDD" id="cd00336">
    <property type="entry name" value="Ribosomal_L22"/>
    <property type="match status" value="1"/>
</dbReference>
<dbReference type="NCBIfam" id="TIGR01044">
    <property type="entry name" value="rplV_bact"/>
    <property type="match status" value="1"/>
</dbReference>
<evidence type="ECO:0000256" key="3">
    <source>
        <dbReference type="ARBA" id="ARBA00011838"/>
    </source>
</evidence>
<dbReference type="HAMAP" id="MF_01331_B">
    <property type="entry name" value="Ribosomal_uL22_B"/>
    <property type="match status" value="1"/>
</dbReference>
<dbReference type="SUPFAM" id="SSF54843">
    <property type="entry name" value="Ribosomal protein L22"/>
    <property type="match status" value="1"/>
</dbReference>
<dbReference type="AlphaFoldDB" id="A0A1H3YMN7"/>
<evidence type="ECO:0000256" key="4">
    <source>
        <dbReference type="ARBA" id="ARBA00022730"/>
    </source>
</evidence>
<name>A0A1H3YMN7_9ACTO</name>
<evidence type="ECO:0000256" key="11">
    <source>
        <dbReference type="RuleBase" id="RU004005"/>
    </source>
</evidence>
<dbReference type="InterPro" id="IPR036394">
    <property type="entry name" value="Ribosomal_uL22_sf"/>
</dbReference>
<dbReference type="Pfam" id="PF00237">
    <property type="entry name" value="Ribosomal_L22"/>
    <property type="match status" value="1"/>
</dbReference>
<comment type="function">
    <text evidence="1 10">The globular domain of the protein is located near the polypeptide exit tunnel on the outside of the subunit, while an extended beta-hairpin is found that lines the wall of the exit tunnel in the center of the 70S ribosome.</text>
</comment>
<evidence type="ECO:0000313" key="14">
    <source>
        <dbReference type="EMBL" id="SEA12431.1"/>
    </source>
</evidence>
<dbReference type="GO" id="GO:0019843">
    <property type="term" value="F:rRNA binding"/>
    <property type="evidence" value="ECO:0007669"/>
    <property type="project" value="UniProtKB-UniRule"/>
</dbReference>
<evidence type="ECO:0000256" key="6">
    <source>
        <dbReference type="ARBA" id="ARBA00022980"/>
    </source>
</evidence>
<keyword evidence="5 10" id="KW-0694">RNA-binding</keyword>
<evidence type="ECO:0000256" key="13">
    <source>
        <dbReference type="RuleBase" id="RU004008"/>
    </source>
</evidence>
<protein>
    <recommendedName>
        <fullName evidence="9 10">Large ribosomal subunit protein uL22</fullName>
    </recommendedName>
</protein>
<keyword evidence="15" id="KW-1185">Reference proteome</keyword>
<dbReference type="GO" id="GO:0003735">
    <property type="term" value="F:structural constituent of ribosome"/>
    <property type="evidence" value="ECO:0007669"/>
    <property type="project" value="InterPro"/>
</dbReference>
<dbReference type="InterPro" id="IPR047867">
    <property type="entry name" value="Ribosomal_uL22_bac/org-type"/>
</dbReference>
<dbReference type="GO" id="GO:0022625">
    <property type="term" value="C:cytosolic large ribosomal subunit"/>
    <property type="evidence" value="ECO:0007669"/>
    <property type="project" value="TreeGrafter"/>
</dbReference>
<comment type="function">
    <text evidence="8">This protein binds specifically to 23S rRNA; its binding is stimulated by other ribosomal proteins, e.g. L4, L17, and L20. It is important during the early stages of 50S assembly. It makes multiple contacts with different domains of the 23S rRNA in the assembled 50S subunit and ribosome.</text>
</comment>
<dbReference type="InterPro" id="IPR001063">
    <property type="entry name" value="Ribosomal_uL22"/>
</dbReference>
<keyword evidence="6 10" id="KW-0689">Ribosomal protein</keyword>
<evidence type="ECO:0000256" key="5">
    <source>
        <dbReference type="ARBA" id="ARBA00022884"/>
    </source>
</evidence>
<dbReference type="RefSeq" id="WP_092562825.1">
    <property type="nucleotide sequence ID" value="NZ_FNQV01000005.1"/>
</dbReference>
<evidence type="ECO:0000256" key="7">
    <source>
        <dbReference type="ARBA" id="ARBA00023274"/>
    </source>
</evidence>
<evidence type="ECO:0000256" key="12">
    <source>
        <dbReference type="RuleBase" id="RU004006"/>
    </source>
</evidence>
<evidence type="ECO:0000256" key="1">
    <source>
        <dbReference type="ARBA" id="ARBA00003478"/>
    </source>
</evidence>
<dbReference type="EMBL" id="FNQV01000005">
    <property type="protein sequence ID" value="SEA12431.1"/>
    <property type="molecule type" value="Genomic_DNA"/>
</dbReference>
<dbReference type="Gene3D" id="3.90.470.10">
    <property type="entry name" value="Ribosomal protein L22/L17"/>
    <property type="match status" value="1"/>
</dbReference>
<dbReference type="OrthoDB" id="9805969at2"/>
<dbReference type="Proteomes" id="UP000199288">
    <property type="component" value="Unassembled WGS sequence"/>
</dbReference>
<evidence type="ECO:0000256" key="9">
    <source>
        <dbReference type="ARBA" id="ARBA00035207"/>
    </source>
</evidence>
<evidence type="ECO:0000256" key="10">
    <source>
        <dbReference type="HAMAP-Rule" id="MF_01331"/>
    </source>
</evidence>
<proteinExistence type="inferred from homology"/>
<organism evidence="14 15">
    <name type="scientific">Bowdeniella nasicola</name>
    <dbReference type="NCBI Taxonomy" id="208480"/>
    <lineage>
        <taxon>Bacteria</taxon>
        <taxon>Bacillati</taxon>
        <taxon>Actinomycetota</taxon>
        <taxon>Actinomycetes</taxon>
        <taxon>Actinomycetales</taxon>
        <taxon>Actinomycetaceae</taxon>
        <taxon>Bowdeniella</taxon>
    </lineage>
</organism>
<reference evidence="15" key="1">
    <citation type="submission" date="2016-10" db="EMBL/GenBank/DDBJ databases">
        <authorList>
            <person name="Varghese N."/>
            <person name="Submissions S."/>
        </authorList>
    </citation>
    <scope>NUCLEOTIDE SEQUENCE [LARGE SCALE GENOMIC DNA]</scope>
    <source>
        <strain evidence="15">KPR-1</strain>
    </source>
</reference>
<keyword evidence="4 10" id="KW-0699">rRNA-binding</keyword>
<comment type="similarity">
    <text evidence="2 10 11">Belongs to the universal ribosomal protein uL22 family.</text>
</comment>
<evidence type="ECO:0000313" key="15">
    <source>
        <dbReference type="Proteomes" id="UP000199288"/>
    </source>
</evidence>
<evidence type="ECO:0000256" key="2">
    <source>
        <dbReference type="ARBA" id="ARBA00009451"/>
    </source>
</evidence>
<keyword evidence="7 10" id="KW-0687">Ribonucleoprotein</keyword>
<gene>
    <name evidence="10" type="primary">rplV</name>
    <name evidence="14" type="ORF">SAMN02910418_00927</name>
</gene>
<accession>A0A1H3YMN7</accession>
<evidence type="ECO:0000256" key="8">
    <source>
        <dbReference type="ARBA" id="ARBA00025084"/>
    </source>
</evidence>
<dbReference type="InterPro" id="IPR005727">
    <property type="entry name" value="Ribosomal_uL22_bac/chlpt-type"/>
</dbReference>
<sequence length="120" mass="12999">MEAKAQARYVRVTPMKARRVIDVVRGKGAVEALDILRFAPQAAAGTVRKVLESAIANARVKADQASESFNENDLVVLAAYVDEGPTMKRFRPRAKGAAGRINKRTSHITVVVGAPEEGNR</sequence>
<comment type="subunit">
    <text evidence="3 10 12">Part of the 50S ribosomal subunit.</text>
</comment>
<comment type="function">
    <text evidence="10 13">This protein binds specifically to 23S rRNA; its binding is stimulated by other ribosomal proteins, e.g., L4, L17, and L20. It is important during the early stages of 50S assembly. It makes multiple contacts with different domains of the 23S rRNA in the assembled 50S subunit and ribosome.</text>
</comment>
<dbReference type="GO" id="GO:0006412">
    <property type="term" value="P:translation"/>
    <property type="evidence" value="ECO:0007669"/>
    <property type="project" value="UniProtKB-UniRule"/>
</dbReference>
<dbReference type="PANTHER" id="PTHR13501">
    <property type="entry name" value="CHLOROPLAST 50S RIBOSOMAL PROTEIN L22-RELATED"/>
    <property type="match status" value="1"/>
</dbReference>
<dbReference type="PANTHER" id="PTHR13501:SF8">
    <property type="entry name" value="LARGE RIBOSOMAL SUBUNIT PROTEIN UL22M"/>
    <property type="match status" value="1"/>
</dbReference>